<dbReference type="InterPro" id="IPR001279">
    <property type="entry name" value="Metallo-B-lactamas"/>
</dbReference>
<dbReference type="EMBL" id="BPLR01013152">
    <property type="protein sequence ID" value="GIY59077.1"/>
    <property type="molecule type" value="Genomic_DNA"/>
</dbReference>
<dbReference type="GO" id="GO:0005737">
    <property type="term" value="C:cytoplasm"/>
    <property type="evidence" value="ECO:0007669"/>
    <property type="project" value="TreeGrafter"/>
</dbReference>
<dbReference type="Proteomes" id="UP001054945">
    <property type="component" value="Unassembled WGS sequence"/>
</dbReference>
<keyword evidence="3" id="KW-1185">Reference proteome</keyword>
<evidence type="ECO:0000313" key="2">
    <source>
        <dbReference type="EMBL" id="GIY59077.1"/>
    </source>
</evidence>
<dbReference type="SUPFAM" id="SSF56281">
    <property type="entry name" value="Metallo-hydrolase/oxidoreductase"/>
    <property type="match status" value="1"/>
</dbReference>
<dbReference type="PANTHER" id="PTHR15032">
    <property type="entry name" value="N-ACYL-PHOSPHATIDYLETHANOLAMINE-HYDROLYZING PHOSPHOLIPASE D"/>
    <property type="match status" value="1"/>
</dbReference>
<dbReference type="GO" id="GO:0070290">
    <property type="term" value="F:N-acylphosphatidylethanolamine-specific phospholipase D activity"/>
    <property type="evidence" value="ECO:0007669"/>
    <property type="project" value="TreeGrafter"/>
</dbReference>
<evidence type="ECO:0000259" key="1">
    <source>
        <dbReference type="Pfam" id="PF12706"/>
    </source>
</evidence>
<dbReference type="Pfam" id="PF12706">
    <property type="entry name" value="Lactamase_B_2"/>
    <property type="match status" value="1"/>
</dbReference>
<comment type="caution">
    <text evidence="2">The sequence shown here is derived from an EMBL/GenBank/DDBJ whole genome shotgun (WGS) entry which is preliminary data.</text>
</comment>
<dbReference type="InterPro" id="IPR036866">
    <property type="entry name" value="RibonucZ/Hydroxyglut_hydro"/>
</dbReference>
<dbReference type="GO" id="GO:0031123">
    <property type="term" value="P:RNA 3'-end processing"/>
    <property type="evidence" value="ECO:0007669"/>
    <property type="project" value="UniProtKB-ARBA"/>
</dbReference>
<accession>A0AAV4UMB1</accession>
<dbReference type="PANTHER" id="PTHR15032:SF4">
    <property type="entry name" value="N-ACYL-PHOSPHATIDYLETHANOLAMINE-HYDROLYZING PHOSPHOLIPASE D"/>
    <property type="match status" value="1"/>
</dbReference>
<organism evidence="2 3">
    <name type="scientific">Caerostris extrusa</name>
    <name type="common">Bark spider</name>
    <name type="synonym">Caerostris bankana</name>
    <dbReference type="NCBI Taxonomy" id="172846"/>
    <lineage>
        <taxon>Eukaryota</taxon>
        <taxon>Metazoa</taxon>
        <taxon>Ecdysozoa</taxon>
        <taxon>Arthropoda</taxon>
        <taxon>Chelicerata</taxon>
        <taxon>Arachnida</taxon>
        <taxon>Araneae</taxon>
        <taxon>Araneomorphae</taxon>
        <taxon>Entelegynae</taxon>
        <taxon>Araneoidea</taxon>
        <taxon>Araneidae</taxon>
        <taxon>Caerostris</taxon>
    </lineage>
</organism>
<dbReference type="GO" id="GO:0070291">
    <property type="term" value="P:N-acylethanolamine metabolic process"/>
    <property type="evidence" value="ECO:0007669"/>
    <property type="project" value="TreeGrafter"/>
</dbReference>
<gene>
    <name evidence="2" type="primary">NAPEPLD</name>
    <name evidence="2" type="ORF">CEXT_105951</name>
</gene>
<name>A0AAV4UMB1_CAEEX</name>
<evidence type="ECO:0000313" key="3">
    <source>
        <dbReference type="Proteomes" id="UP001054945"/>
    </source>
</evidence>
<protein>
    <submittedName>
        <fullName evidence="2">N-acyl-phosphatidylethanolamine-hydrolyzing phospholipase D</fullName>
    </submittedName>
</protein>
<sequence>MSTVWVLWGSWCILGPKYKFFFAGDTGYCEVFKQIGRVHGPFDLSAIPIGAYEPRWFMKYQHVNPEEAVQIHLDVRANVA</sequence>
<reference evidence="2 3" key="1">
    <citation type="submission" date="2021-06" db="EMBL/GenBank/DDBJ databases">
        <title>Caerostris extrusa draft genome.</title>
        <authorList>
            <person name="Kono N."/>
            <person name="Arakawa K."/>
        </authorList>
    </citation>
    <scope>NUCLEOTIDE SEQUENCE [LARGE SCALE GENOMIC DNA]</scope>
</reference>
<dbReference type="AlphaFoldDB" id="A0AAV4UMB1"/>
<proteinExistence type="predicted"/>
<dbReference type="GO" id="GO:0070292">
    <property type="term" value="P:N-acylphosphatidylethanolamine metabolic process"/>
    <property type="evidence" value="ECO:0007669"/>
    <property type="project" value="TreeGrafter"/>
</dbReference>
<feature type="domain" description="Metallo-beta-lactamase" evidence="1">
    <location>
        <begin position="7"/>
        <end position="78"/>
    </location>
</feature>
<dbReference type="Gene3D" id="3.60.15.10">
    <property type="entry name" value="Ribonuclease Z/Hydroxyacylglutathione hydrolase-like"/>
    <property type="match status" value="1"/>
</dbReference>